<protein>
    <submittedName>
        <fullName evidence="2">Synaptonemal complex protein 2</fullName>
    </submittedName>
</protein>
<proteinExistence type="predicted"/>
<gene>
    <name evidence="2" type="ORF">EXN66_Car012426</name>
</gene>
<dbReference type="Proteomes" id="UP000503349">
    <property type="component" value="Chromosome 12"/>
</dbReference>
<reference evidence="3" key="2">
    <citation type="submission" date="2019-02" db="EMBL/GenBank/DDBJ databases">
        <title>Opniocepnalus argus Var Kimnra genome.</title>
        <authorList>
            <person name="Zhou C."/>
            <person name="Xiao S."/>
        </authorList>
    </citation>
    <scope>NUCLEOTIDE SEQUENCE [LARGE SCALE GENOMIC DNA]</scope>
</reference>
<accession>A0A6G1Q3A8</accession>
<dbReference type="GO" id="GO:0000779">
    <property type="term" value="C:condensed chromosome, centromeric region"/>
    <property type="evidence" value="ECO:0007669"/>
    <property type="project" value="TreeGrafter"/>
</dbReference>
<feature type="compositionally biased region" description="Basic and acidic residues" evidence="1">
    <location>
        <begin position="245"/>
        <end position="254"/>
    </location>
</feature>
<dbReference type="PANTHER" id="PTHR15607">
    <property type="entry name" value="SYNAPTONEMAL COMPLEX PROTEIN-RELATED"/>
    <property type="match status" value="1"/>
</dbReference>
<dbReference type="PANTHER" id="PTHR15607:SF12">
    <property type="entry name" value="SYNAPTONEMAL COMPLEX PROTEIN 2"/>
    <property type="match status" value="1"/>
</dbReference>
<dbReference type="EMBL" id="CM015723">
    <property type="protein sequence ID" value="KAF3696748.1"/>
    <property type="molecule type" value="Genomic_DNA"/>
</dbReference>
<feature type="region of interest" description="Disordered" evidence="1">
    <location>
        <begin position="164"/>
        <end position="260"/>
    </location>
</feature>
<dbReference type="AlphaFoldDB" id="A0A6G1Q3A8"/>
<name>A0A6G1Q3A8_CHAAH</name>
<reference evidence="2 3" key="1">
    <citation type="submission" date="2019-02" db="EMBL/GenBank/DDBJ databases">
        <title>Opniocepnalus argus genome.</title>
        <authorList>
            <person name="Zhou C."/>
            <person name="Xiao S."/>
        </authorList>
    </citation>
    <scope>NUCLEOTIDE SEQUENCE [LARGE SCALE GENOMIC DNA]</scope>
    <source>
        <strain evidence="2">OARG1902GOOAL</strain>
        <tissue evidence="2">Muscle</tissue>
    </source>
</reference>
<sequence>MAKEKSKYQTPLEESVAPNKSSVKLSTTKAKQGKIPGVEAETTEALSSKEKRDAEAAGSMVKLISSHYRFNTRSKGKEITQDFAQNSVPCQINRPSLNISWISAKDKSFVNTSAILSSDNHDSLVLHSTNKKGQPVAKQKKQYVKKHLFSDTDTDCAMTEVSWLRESSRKPRPKVNIYSRQAAAKPKAATPHTSYDSPGLHSTSPKPVKDSTKPKKNSFIGQERKSQKTHSGVSDVKRRKNASKKSTDTYRRVDGNNQSDLKQTCDFKPFQQCLSPAAQSPLSLSTQPLLTSTLLELDKPSMPSPQLPFPEDAANDGSHCGFSKASTVLQDSLSQSSTKSSGLMKRIKYSPTAARAISYKTEKTSSSDSELKPEQFHESVTEMSAKGALDQIVSPAKTVNTSHSEEDVGDGEMEMDEDFEFSEIAVNPTNICQKFSSELKKKFQNRNKMMEIYNKQSLKTVQQHISSLSMHVTKNRAKTLEQIKKVLLEELHKLEQDDTVLKNMEKDLSIYCKKQTMAFHLHQEKNTKRNETLKKALQSNVFPSLEYEQEIFTSQEL</sequence>
<feature type="compositionally biased region" description="Polar residues" evidence="1">
    <location>
        <begin position="194"/>
        <end position="205"/>
    </location>
</feature>
<feature type="compositionally biased region" description="Low complexity" evidence="1">
    <location>
        <begin position="182"/>
        <end position="193"/>
    </location>
</feature>
<evidence type="ECO:0000313" key="2">
    <source>
        <dbReference type="EMBL" id="KAF3696748.1"/>
    </source>
</evidence>
<dbReference type="GO" id="GO:0000800">
    <property type="term" value="C:lateral element"/>
    <property type="evidence" value="ECO:0007669"/>
    <property type="project" value="TreeGrafter"/>
</dbReference>
<dbReference type="InterPro" id="IPR024835">
    <property type="entry name" value="SYCP2-like"/>
</dbReference>
<evidence type="ECO:0000256" key="1">
    <source>
        <dbReference type="SAM" id="MobiDB-lite"/>
    </source>
</evidence>
<dbReference type="GO" id="GO:0007143">
    <property type="term" value="P:female meiotic nuclear division"/>
    <property type="evidence" value="ECO:0007669"/>
    <property type="project" value="TreeGrafter"/>
</dbReference>
<feature type="region of interest" description="Disordered" evidence="1">
    <location>
        <begin position="301"/>
        <end position="321"/>
    </location>
</feature>
<organism evidence="2 3">
    <name type="scientific">Channa argus</name>
    <name type="common">Northern snakehead</name>
    <name type="synonym">Ophicephalus argus</name>
    <dbReference type="NCBI Taxonomy" id="215402"/>
    <lineage>
        <taxon>Eukaryota</taxon>
        <taxon>Metazoa</taxon>
        <taxon>Chordata</taxon>
        <taxon>Craniata</taxon>
        <taxon>Vertebrata</taxon>
        <taxon>Euteleostomi</taxon>
        <taxon>Actinopterygii</taxon>
        <taxon>Neopterygii</taxon>
        <taxon>Teleostei</taxon>
        <taxon>Neoteleostei</taxon>
        <taxon>Acanthomorphata</taxon>
        <taxon>Anabantaria</taxon>
        <taxon>Anabantiformes</taxon>
        <taxon>Channoidei</taxon>
        <taxon>Channidae</taxon>
        <taxon>Channa</taxon>
    </lineage>
</organism>
<dbReference type="GO" id="GO:0007140">
    <property type="term" value="P:male meiotic nuclear division"/>
    <property type="evidence" value="ECO:0007669"/>
    <property type="project" value="TreeGrafter"/>
</dbReference>
<feature type="compositionally biased region" description="Polar residues" evidence="1">
    <location>
        <begin position="18"/>
        <end position="30"/>
    </location>
</feature>
<feature type="region of interest" description="Disordered" evidence="1">
    <location>
        <begin position="1"/>
        <end position="57"/>
    </location>
</feature>
<evidence type="ECO:0000313" key="3">
    <source>
        <dbReference type="Proteomes" id="UP000503349"/>
    </source>
</evidence>
<keyword evidence="3" id="KW-1185">Reference proteome</keyword>